<dbReference type="Gene3D" id="3.40.50.880">
    <property type="match status" value="1"/>
</dbReference>
<keyword evidence="1" id="KW-0315">Glutamine amidotransferase</keyword>
<dbReference type="Pfam" id="PF07722">
    <property type="entry name" value="Peptidase_C26"/>
    <property type="match status" value="1"/>
</dbReference>
<accession>A0A099I9N9</accession>
<proteinExistence type="predicted"/>
<evidence type="ECO:0000313" key="1">
    <source>
        <dbReference type="EMBL" id="KGJ53628.1"/>
    </source>
</evidence>
<dbReference type="SUPFAM" id="SSF52317">
    <property type="entry name" value="Class I glutamine amidotransferase-like"/>
    <property type="match status" value="1"/>
</dbReference>
<dbReference type="GO" id="GO:0005829">
    <property type="term" value="C:cytosol"/>
    <property type="evidence" value="ECO:0007669"/>
    <property type="project" value="TreeGrafter"/>
</dbReference>
<sequence>MKVLAVLMRIEKLDHAWKWFINKPYVDRVEALGWSLYPICSMAGIANALQVCDALLLPGGYDMQSYYLKEDRNEHVTTYAQPMDHLEFQVIDAFMCHEKPILGICRGMQTLNVYAGGTLLQHIDTQTHAPKQLHTVHSSSRSVLHQLYPQSFTVNSYHHQVAGRLGEGFYTSAFSEENYVEAMEHENGRILAVQWHPELMEDDQILPYFLDVVCA</sequence>
<dbReference type="PANTHER" id="PTHR43235">
    <property type="entry name" value="GLUTAMINE AMIDOTRANSFERASE PB2B2.05-RELATED"/>
    <property type="match status" value="1"/>
</dbReference>
<evidence type="ECO:0000313" key="2">
    <source>
        <dbReference type="Proteomes" id="UP000030008"/>
    </source>
</evidence>
<organism evidence="1 2">
    <name type="scientific">Clostridium innocuum</name>
    <dbReference type="NCBI Taxonomy" id="1522"/>
    <lineage>
        <taxon>Bacteria</taxon>
        <taxon>Bacillati</taxon>
        <taxon>Bacillota</taxon>
        <taxon>Clostridia</taxon>
        <taxon>Eubacteriales</taxon>
        <taxon>Clostridiaceae</taxon>
        <taxon>Clostridium</taxon>
    </lineage>
</organism>
<dbReference type="PROSITE" id="PS51273">
    <property type="entry name" value="GATASE_TYPE_1"/>
    <property type="match status" value="1"/>
</dbReference>
<keyword evidence="1" id="KW-0808">Transferase</keyword>
<dbReference type="EMBL" id="JQIF01000035">
    <property type="protein sequence ID" value="KGJ53628.1"/>
    <property type="molecule type" value="Genomic_DNA"/>
</dbReference>
<dbReference type="RefSeq" id="WP_044904820.1">
    <property type="nucleotide sequence ID" value="NZ_JQIF01000035.1"/>
</dbReference>
<dbReference type="PANTHER" id="PTHR43235:SF1">
    <property type="entry name" value="GLUTAMINE AMIDOTRANSFERASE PB2B2.05-RELATED"/>
    <property type="match status" value="1"/>
</dbReference>
<dbReference type="GO" id="GO:0016811">
    <property type="term" value="F:hydrolase activity, acting on carbon-nitrogen (but not peptide) bonds, in linear amides"/>
    <property type="evidence" value="ECO:0007669"/>
    <property type="project" value="InterPro"/>
</dbReference>
<gene>
    <name evidence="1" type="ORF">CIAN88_07525</name>
</gene>
<dbReference type="Proteomes" id="UP000030008">
    <property type="component" value="Unassembled WGS sequence"/>
</dbReference>
<dbReference type="InterPro" id="IPR011697">
    <property type="entry name" value="Peptidase_C26"/>
</dbReference>
<comment type="caution">
    <text evidence="1">The sequence shown here is derived from an EMBL/GenBank/DDBJ whole genome shotgun (WGS) entry which is preliminary data.</text>
</comment>
<name>A0A099I9N9_CLOIN</name>
<reference evidence="1 2" key="1">
    <citation type="submission" date="2014-08" db="EMBL/GenBank/DDBJ databases">
        <title>Clostridium innocuum, an unnegligible vancomycin-resistant pathogen causing extra-intestinal infections.</title>
        <authorList>
            <person name="Feng Y."/>
            <person name="Chiu C.-H."/>
        </authorList>
    </citation>
    <scope>NUCLEOTIDE SEQUENCE [LARGE SCALE GENOMIC DNA]</scope>
    <source>
        <strain evidence="1 2">AN88</strain>
    </source>
</reference>
<dbReference type="AlphaFoldDB" id="A0A099I9N9"/>
<protein>
    <submittedName>
        <fullName evidence="1">Glutamine amidotransferase</fullName>
    </submittedName>
</protein>
<dbReference type="GO" id="GO:0016740">
    <property type="term" value="F:transferase activity"/>
    <property type="evidence" value="ECO:0007669"/>
    <property type="project" value="UniProtKB-KW"/>
</dbReference>
<dbReference type="InterPro" id="IPR029062">
    <property type="entry name" value="Class_I_gatase-like"/>
</dbReference>
<dbReference type="InterPro" id="IPR044668">
    <property type="entry name" value="PuuD-like"/>
</dbReference>